<organism evidence="2 3">
    <name type="scientific">Elysia marginata</name>
    <dbReference type="NCBI Taxonomy" id="1093978"/>
    <lineage>
        <taxon>Eukaryota</taxon>
        <taxon>Metazoa</taxon>
        <taxon>Spiralia</taxon>
        <taxon>Lophotrochozoa</taxon>
        <taxon>Mollusca</taxon>
        <taxon>Gastropoda</taxon>
        <taxon>Heterobranchia</taxon>
        <taxon>Euthyneura</taxon>
        <taxon>Panpulmonata</taxon>
        <taxon>Sacoglossa</taxon>
        <taxon>Placobranchoidea</taxon>
        <taxon>Plakobranchidae</taxon>
        <taxon>Elysia</taxon>
    </lineage>
</organism>
<dbReference type="Pfam" id="PF00078">
    <property type="entry name" value="RVT_1"/>
    <property type="match status" value="1"/>
</dbReference>
<dbReference type="SUPFAM" id="SSF56672">
    <property type="entry name" value="DNA/RNA polymerases"/>
    <property type="match status" value="1"/>
</dbReference>
<accession>A0AAV4I9M4</accession>
<sequence>MEYQEMLLKLKRKCEVLSKGPDCTVSENMEYEVFPQEWKEGHIVRLTRKGNLQECENYRGITLLSVPGKVFNRVILERLKVALYDYYEKLREEQAGFRKGKLCTDQIHVVIHVLRMIVEQSLEWNSPLYVNFVDFEKAFDNVDRESLWKLLRHFGVPQKLTALISKIVTHNSKESFTQES</sequence>
<dbReference type="InterPro" id="IPR000477">
    <property type="entry name" value="RT_dom"/>
</dbReference>
<gene>
    <name evidence="2" type="ORF">ElyMa_002979100</name>
</gene>
<proteinExistence type="predicted"/>
<evidence type="ECO:0000313" key="3">
    <source>
        <dbReference type="Proteomes" id="UP000762676"/>
    </source>
</evidence>
<dbReference type="GO" id="GO:0003964">
    <property type="term" value="F:RNA-directed DNA polymerase activity"/>
    <property type="evidence" value="ECO:0007669"/>
    <property type="project" value="UniProtKB-KW"/>
</dbReference>
<reference evidence="2 3" key="1">
    <citation type="journal article" date="2021" name="Elife">
        <title>Chloroplast acquisition without the gene transfer in kleptoplastic sea slugs, Plakobranchus ocellatus.</title>
        <authorList>
            <person name="Maeda T."/>
            <person name="Takahashi S."/>
            <person name="Yoshida T."/>
            <person name="Shimamura S."/>
            <person name="Takaki Y."/>
            <person name="Nagai Y."/>
            <person name="Toyoda A."/>
            <person name="Suzuki Y."/>
            <person name="Arimoto A."/>
            <person name="Ishii H."/>
            <person name="Satoh N."/>
            <person name="Nishiyama T."/>
            <person name="Hasebe M."/>
            <person name="Maruyama T."/>
            <person name="Minagawa J."/>
            <person name="Obokata J."/>
            <person name="Shigenobu S."/>
        </authorList>
    </citation>
    <scope>NUCLEOTIDE SEQUENCE [LARGE SCALE GENOMIC DNA]</scope>
</reference>
<dbReference type="Proteomes" id="UP000762676">
    <property type="component" value="Unassembled WGS sequence"/>
</dbReference>
<dbReference type="InterPro" id="IPR043502">
    <property type="entry name" value="DNA/RNA_pol_sf"/>
</dbReference>
<keyword evidence="3" id="KW-1185">Reference proteome</keyword>
<evidence type="ECO:0000313" key="2">
    <source>
        <dbReference type="EMBL" id="GFS07022.1"/>
    </source>
</evidence>
<name>A0AAV4I9M4_9GAST</name>
<dbReference type="EMBL" id="BMAT01006140">
    <property type="protein sequence ID" value="GFS07022.1"/>
    <property type="molecule type" value="Genomic_DNA"/>
</dbReference>
<protein>
    <submittedName>
        <fullName evidence="2">Reverse transcriptase SR3-left</fullName>
    </submittedName>
</protein>
<keyword evidence="2" id="KW-0548">Nucleotidyltransferase</keyword>
<dbReference type="AlphaFoldDB" id="A0AAV4I9M4"/>
<dbReference type="PANTHER" id="PTHR19446">
    <property type="entry name" value="REVERSE TRANSCRIPTASES"/>
    <property type="match status" value="1"/>
</dbReference>
<evidence type="ECO:0000259" key="1">
    <source>
        <dbReference type="Pfam" id="PF00078"/>
    </source>
</evidence>
<comment type="caution">
    <text evidence="2">The sequence shown here is derived from an EMBL/GenBank/DDBJ whole genome shotgun (WGS) entry which is preliminary data.</text>
</comment>
<dbReference type="CDD" id="cd01650">
    <property type="entry name" value="RT_nLTR_like"/>
    <property type="match status" value="1"/>
</dbReference>
<keyword evidence="2" id="KW-0808">Transferase</keyword>
<feature type="domain" description="Reverse transcriptase" evidence="1">
    <location>
        <begin position="50"/>
        <end position="171"/>
    </location>
</feature>
<keyword evidence="2" id="KW-0695">RNA-directed DNA polymerase</keyword>